<sequence length="161" mass="18633">EYRSGANTLEAHANKIKVSPFWSPELPIWPDPSAAQEIIDLKDLYGIETMMETEDHKTINAVEAGINQVRGHLKDYLGNVNYYICHDYFDCDVANMDGTLEEFGKYKYKRLQDGKPNTKEPMKVDDHGLDVDRYVILSSIPYFREQFQPAYEDIEGDGFWQ</sequence>
<gene>
    <name evidence="1" type="ORF">S01H1_06740</name>
</gene>
<accession>X0SQB5</accession>
<dbReference type="Gene3D" id="3.30.420.280">
    <property type="match status" value="1"/>
</dbReference>
<organism evidence="1">
    <name type="scientific">marine sediment metagenome</name>
    <dbReference type="NCBI Taxonomy" id="412755"/>
    <lineage>
        <taxon>unclassified sequences</taxon>
        <taxon>metagenomes</taxon>
        <taxon>ecological metagenomes</taxon>
    </lineage>
</organism>
<proteinExistence type="predicted"/>
<protein>
    <submittedName>
        <fullName evidence="1">Uncharacterized protein</fullName>
    </submittedName>
</protein>
<reference evidence="1" key="1">
    <citation type="journal article" date="2014" name="Front. Microbiol.">
        <title>High frequency of phylogenetically diverse reductive dehalogenase-homologous genes in deep subseafloor sedimentary metagenomes.</title>
        <authorList>
            <person name="Kawai M."/>
            <person name="Futagami T."/>
            <person name="Toyoda A."/>
            <person name="Takaki Y."/>
            <person name="Nishi S."/>
            <person name="Hori S."/>
            <person name="Arai W."/>
            <person name="Tsubouchi T."/>
            <person name="Morono Y."/>
            <person name="Uchiyama I."/>
            <person name="Ito T."/>
            <person name="Fujiyama A."/>
            <person name="Inagaki F."/>
            <person name="Takami H."/>
        </authorList>
    </citation>
    <scope>NUCLEOTIDE SEQUENCE</scope>
    <source>
        <strain evidence="1">Expedition CK06-06</strain>
    </source>
</reference>
<comment type="caution">
    <text evidence="1">The sequence shown here is derived from an EMBL/GenBank/DDBJ whole genome shotgun (WGS) entry which is preliminary data.</text>
</comment>
<dbReference type="AlphaFoldDB" id="X0SQB5"/>
<dbReference type="EMBL" id="BARS01003474">
    <property type="protein sequence ID" value="GAF83303.1"/>
    <property type="molecule type" value="Genomic_DNA"/>
</dbReference>
<evidence type="ECO:0000313" key="1">
    <source>
        <dbReference type="EMBL" id="GAF83303.1"/>
    </source>
</evidence>
<feature type="non-terminal residue" evidence="1">
    <location>
        <position position="1"/>
    </location>
</feature>
<name>X0SQB5_9ZZZZ</name>